<dbReference type="GO" id="GO:0004252">
    <property type="term" value="F:serine-type endopeptidase activity"/>
    <property type="evidence" value="ECO:0007669"/>
    <property type="project" value="InterPro"/>
</dbReference>
<dbReference type="InterPro" id="IPR043504">
    <property type="entry name" value="Peptidase_S1_PA_chymotrypsin"/>
</dbReference>
<reference evidence="1 2" key="1">
    <citation type="submission" date="2017-04" db="EMBL/GenBank/DDBJ databases">
        <title>Draft genome sequence of Tuber borchii Vittad., a whitish edible truffle.</title>
        <authorList>
            <consortium name="DOE Joint Genome Institute"/>
            <person name="Murat C."/>
            <person name="Kuo A."/>
            <person name="Barry K.W."/>
            <person name="Clum A."/>
            <person name="Dockter R.B."/>
            <person name="Fauchery L."/>
            <person name="Iotti M."/>
            <person name="Kohler A."/>
            <person name="Labutti K."/>
            <person name="Lindquist E.A."/>
            <person name="Lipzen A."/>
            <person name="Ohm R.A."/>
            <person name="Wang M."/>
            <person name="Grigoriev I.V."/>
            <person name="Zambonelli A."/>
            <person name="Martin F.M."/>
        </authorList>
    </citation>
    <scope>NUCLEOTIDE SEQUENCE [LARGE SCALE GENOMIC DNA]</scope>
    <source>
        <strain evidence="1 2">Tbo3840</strain>
    </source>
</reference>
<name>A0A2T6ZZ30_TUBBO</name>
<keyword evidence="2" id="KW-1185">Reference proteome</keyword>
<dbReference type="PROSITE" id="PS00134">
    <property type="entry name" value="TRYPSIN_HIS"/>
    <property type="match status" value="1"/>
</dbReference>
<sequence length="406" mass="44715">MDLFLIGPTITPLPKCPQYNPSVISTYIHSVLEEWNRKDAYGILAAISEEEGSVPTLIFGLPPPAITDYVFKQTPYNLPVFLNDDWIVYASRFNSCWDMEPVRGGGRLCLDHISVGAQGDLATAGSFGGFLRSTVSVQDVFGITASHCVPGAPLATTICSPSSLEVTSRFDRILKCTTLCPVNSVDRQPVRRGKEAELRSILDRFHFHETATGSSFYRPVPPFDHLTGTFSGNPIGHIVMQRLEHRPNLLEQYDRWLVQLPGPPRATFDADSAWESRLDFCIFSCHPESYGGNIFDEEDVNEIGALYPEALVEKVGRTTRNREGQVNGYSAQCWHESGETHEIAVMSTQKARVFAEGGDSGGCVFVKENGQYKAGGILIGKNQKTGFALVTPLAMILESAPGYKWA</sequence>
<gene>
    <name evidence="1" type="ORF">B9Z19DRAFT_1123064</name>
</gene>
<dbReference type="STRING" id="42251.A0A2T6ZZ30"/>
<protein>
    <submittedName>
        <fullName evidence="1">Uncharacterized protein</fullName>
    </submittedName>
</protein>
<dbReference type="InterPro" id="IPR018114">
    <property type="entry name" value="TRYPSIN_HIS"/>
</dbReference>
<dbReference type="AlphaFoldDB" id="A0A2T6ZZ30"/>
<dbReference type="GO" id="GO:0006508">
    <property type="term" value="P:proteolysis"/>
    <property type="evidence" value="ECO:0007669"/>
    <property type="project" value="InterPro"/>
</dbReference>
<comment type="caution">
    <text evidence="1">The sequence shown here is derived from an EMBL/GenBank/DDBJ whole genome shotgun (WGS) entry which is preliminary data.</text>
</comment>
<evidence type="ECO:0000313" key="2">
    <source>
        <dbReference type="Proteomes" id="UP000244722"/>
    </source>
</evidence>
<dbReference type="Gene3D" id="2.40.10.10">
    <property type="entry name" value="Trypsin-like serine proteases"/>
    <property type="match status" value="1"/>
</dbReference>
<organism evidence="1 2">
    <name type="scientific">Tuber borchii</name>
    <name type="common">White truffle</name>
    <dbReference type="NCBI Taxonomy" id="42251"/>
    <lineage>
        <taxon>Eukaryota</taxon>
        <taxon>Fungi</taxon>
        <taxon>Dikarya</taxon>
        <taxon>Ascomycota</taxon>
        <taxon>Pezizomycotina</taxon>
        <taxon>Pezizomycetes</taxon>
        <taxon>Pezizales</taxon>
        <taxon>Tuberaceae</taxon>
        <taxon>Tuber</taxon>
    </lineage>
</organism>
<dbReference type="OrthoDB" id="5297131at2759"/>
<dbReference type="EMBL" id="NESQ01000058">
    <property type="protein sequence ID" value="PUU80733.1"/>
    <property type="molecule type" value="Genomic_DNA"/>
</dbReference>
<accession>A0A2T6ZZ30</accession>
<dbReference type="Proteomes" id="UP000244722">
    <property type="component" value="Unassembled WGS sequence"/>
</dbReference>
<evidence type="ECO:0000313" key="1">
    <source>
        <dbReference type="EMBL" id="PUU80733.1"/>
    </source>
</evidence>
<proteinExistence type="predicted"/>